<evidence type="ECO:0000313" key="2">
    <source>
        <dbReference type="Proteomes" id="UP000542742"/>
    </source>
</evidence>
<comment type="caution">
    <text evidence="1">The sequence shown here is derived from an EMBL/GenBank/DDBJ whole genome shotgun (WGS) entry which is preliminary data.</text>
</comment>
<protein>
    <submittedName>
        <fullName evidence="1">Uncharacterized protein (DUF1330 family)</fullName>
    </submittedName>
</protein>
<gene>
    <name evidence="1" type="ORF">BKA14_005329</name>
</gene>
<keyword evidence="2" id="KW-1185">Reference proteome</keyword>
<dbReference type="InterPro" id="IPR011008">
    <property type="entry name" value="Dimeric_a/b-barrel"/>
</dbReference>
<dbReference type="EMBL" id="JACHMF010000001">
    <property type="protein sequence ID" value="MBB4695181.1"/>
    <property type="molecule type" value="Genomic_DNA"/>
</dbReference>
<proteinExistence type="predicted"/>
<dbReference type="RefSeq" id="WP_239093518.1">
    <property type="nucleotide sequence ID" value="NZ_BOMC01000073.1"/>
</dbReference>
<dbReference type="AlphaFoldDB" id="A0A7W7CY88"/>
<organism evidence="1 2">
    <name type="scientific">Paractinoplanes abujensis</name>
    <dbReference type="NCBI Taxonomy" id="882441"/>
    <lineage>
        <taxon>Bacteria</taxon>
        <taxon>Bacillati</taxon>
        <taxon>Actinomycetota</taxon>
        <taxon>Actinomycetes</taxon>
        <taxon>Micromonosporales</taxon>
        <taxon>Micromonosporaceae</taxon>
        <taxon>Paractinoplanes</taxon>
    </lineage>
</organism>
<sequence>MINSGEAAGLLLVAIVDMSPTDPAGGKRYEDAVLALLPRHGGTLERRLHSTDAHSEVHLIRFESRTGYDAFMTDPDRLALRASFAEAAPTTRVIEVTDPSVRP</sequence>
<evidence type="ECO:0000313" key="1">
    <source>
        <dbReference type="EMBL" id="MBB4695181.1"/>
    </source>
</evidence>
<dbReference type="Proteomes" id="UP000542742">
    <property type="component" value="Unassembled WGS sequence"/>
</dbReference>
<reference evidence="1 2" key="1">
    <citation type="submission" date="2020-08" db="EMBL/GenBank/DDBJ databases">
        <title>Sequencing the genomes of 1000 actinobacteria strains.</title>
        <authorList>
            <person name="Klenk H.-P."/>
        </authorList>
    </citation>
    <scope>NUCLEOTIDE SEQUENCE [LARGE SCALE GENOMIC DNA]</scope>
    <source>
        <strain evidence="1 2">DSM 45518</strain>
    </source>
</reference>
<name>A0A7W7CY88_9ACTN</name>
<accession>A0A7W7CY88</accession>
<dbReference type="SUPFAM" id="SSF54909">
    <property type="entry name" value="Dimeric alpha+beta barrel"/>
    <property type="match status" value="1"/>
</dbReference>